<dbReference type="PANTHER" id="PTHR30126">
    <property type="entry name" value="HTH-TYPE TRANSCRIPTIONAL REGULATOR"/>
    <property type="match status" value="1"/>
</dbReference>
<evidence type="ECO:0000256" key="1">
    <source>
        <dbReference type="ARBA" id="ARBA00009437"/>
    </source>
</evidence>
<dbReference type="Gene3D" id="3.40.190.10">
    <property type="entry name" value="Periplasmic binding protein-like II"/>
    <property type="match status" value="2"/>
</dbReference>
<dbReference type="RefSeq" id="WP_083877492.1">
    <property type="nucleotide sequence ID" value="NZ_CP022580.1"/>
</dbReference>
<dbReference type="GO" id="GO:0000976">
    <property type="term" value="F:transcription cis-regulatory region binding"/>
    <property type="evidence" value="ECO:0007669"/>
    <property type="project" value="TreeGrafter"/>
</dbReference>
<evidence type="ECO:0000256" key="2">
    <source>
        <dbReference type="ARBA" id="ARBA00023015"/>
    </source>
</evidence>
<comment type="caution">
    <text evidence="6">The sequence shown here is derived from an EMBL/GenBank/DDBJ whole genome shotgun (WGS) entry which is preliminary data.</text>
</comment>
<dbReference type="Pfam" id="PF00126">
    <property type="entry name" value="HTH_1"/>
    <property type="match status" value="1"/>
</dbReference>
<dbReference type="PANTHER" id="PTHR30126:SF39">
    <property type="entry name" value="HTH-TYPE TRANSCRIPTIONAL REGULATOR CYSL"/>
    <property type="match status" value="1"/>
</dbReference>
<evidence type="ECO:0000256" key="3">
    <source>
        <dbReference type="ARBA" id="ARBA00023125"/>
    </source>
</evidence>
<dbReference type="AlphaFoldDB" id="A0AAW4G3H2"/>
<reference evidence="6" key="1">
    <citation type="submission" date="2021-02" db="EMBL/GenBank/DDBJ databases">
        <title>Taxonomy, biology and ecology of Rhodococcus bacteria occurring in California pistachio and other woody hosts as revealed by genome sequence analyses.</title>
        <authorList>
            <person name="Riely B."/>
            <person name="Gai Y."/>
        </authorList>
    </citation>
    <scope>NUCLEOTIDE SEQUENCE</scope>
    <source>
        <strain evidence="6">BP-295</strain>
    </source>
</reference>
<gene>
    <name evidence="6" type="ORF">JTZ10_09170</name>
    <name evidence="7" type="ORF">QBL07_10385</name>
</gene>
<sequence>MVLSPRMPDLASLETLQAVISTGSLNAAAAELGVTQQAVSARIRAMETQLGVGLLTRTPRGSVPTQPGRLVAEWADRLLTLAGEFDAGLAALRLERRDRLRLAASLTVAEHLLPRWLVSFAAQHEPAPKVSFTAANSDHVCTLVRDGEVELGFVEGPRVAPGLRSRTIARDELVVVVPPDHPWTRRRRRIGAADLARTALVTREEGSGTREFFERALTQTLGQPRDTTAPVLELSTTASVRAAVIAGAGPAVLSNLSVADDLDRRLIRIPVDDLDLERPLRAVWLSGSQPNAGAARNFLTHISSAGVLPPR</sequence>
<dbReference type="SUPFAM" id="SSF46785">
    <property type="entry name" value="Winged helix' DNA-binding domain"/>
    <property type="match status" value="1"/>
</dbReference>
<keyword evidence="2" id="KW-0805">Transcription regulation</keyword>
<protein>
    <submittedName>
        <fullName evidence="6">LysR family transcriptional regulator</fullName>
    </submittedName>
</protein>
<dbReference type="PRINTS" id="PR00039">
    <property type="entry name" value="HTHLYSR"/>
</dbReference>
<keyword evidence="3" id="KW-0238">DNA-binding</keyword>
<dbReference type="KEGG" id="gru:GCWB2_04135"/>
<accession>A0AAW4G3H2</accession>
<evidence type="ECO:0000313" key="7">
    <source>
        <dbReference type="EMBL" id="MDG6781240.1"/>
    </source>
</evidence>
<evidence type="ECO:0000259" key="5">
    <source>
        <dbReference type="PROSITE" id="PS50931"/>
    </source>
</evidence>
<name>A0AAW4G3H2_GORRU</name>
<dbReference type="SUPFAM" id="SSF53850">
    <property type="entry name" value="Periplasmic binding protein-like II"/>
    <property type="match status" value="1"/>
</dbReference>
<dbReference type="Gene3D" id="1.10.10.10">
    <property type="entry name" value="Winged helix-like DNA-binding domain superfamily/Winged helix DNA-binding domain"/>
    <property type="match status" value="1"/>
</dbReference>
<keyword evidence="4" id="KW-0804">Transcription</keyword>
<dbReference type="Pfam" id="PF03466">
    <property type="entry name" value="LysR_substrate"/>
    <property type="match status" value="1"/>
</dbReference>
<dbReference type="InterPro" id="IPR005119">
    <property type="entry name" value="LysR_subst-bd"/>
</dbReference>
<dbReference type="PROSITE" id="PS50931">
    <property type="entry name" value="HTH_LYSR"/>
    <property type="match status" value="1"/>
</dbReference>
<dbReference type="InterPro" id="IPR036390">
    <property type="entry name" value="WH_DNA-bd_sf"/>
</dbReference>
<feature type="domain" description="HTH lysR-type" evidence="5">
    <location>
        <begin position="8"/>
        <end position="65"/>
    </location>
</feature>
<organism evidence="6 8">
    <name type="scientific">Gordonia rubripertincta</name>
    <name type="common">Rhodococcus corallinus</name>
    <dbReference type="NCBI Taxonomy" id="36822"/>
    <lineage>
        <taxon>Bacteria</taxon>
        <taxon>Bacillati</taxon>
        <taxon>Actinomycetota</taxon>
        <taxon>Actinomycetes</taxon>
        <taxon>Mycobacteriales</taxon>
        <taxon>Gordoniaceae</taxon>
        <taxon>Gordonia</taxon>
    </lineage>
</organism>
<dbReference type="EMBL" id="JARUXG010000004">
    <property type="protein sequence ID" value="MDG6781240.1"/>
    <property type="molecule type" value="Genomic_DNA"/>
</dbReference>
<dbReference type="Proteomes" id="UP001195196">
    <property type="component" value="Unassembled WGS sequence"/>
</dbReference>
<evidence type="ECO:0000313" key="8">
    <source>
        <dbReference type="Proteomes" id="UP001195196"/>
    </source>
</evidence>
<dbReference type="InterPro" id="IPR000847">
    <property type="entry name" value="LysR_HTH_N"/>
</dbReference>
<dbReference type="GO" id="GO:0003700">
    <property type="term" value="F:DNA-binding transcription factor activity"/>
    <property type="evidence" value="ECO:0007669"/>
    <property type="project" value="InterPro"/>
</dbReference>
<reference evidence="7" key="2">
    <citation type="submission" date="2023-04" db="EMBL/GenBank/DDBJ databases">
        <title>Characterization and analysis of the complete genome of Gordonia rubripertincta 112, the degrader of aromatic and aliphatic compounds.</title>
        <authorList>
            <person name="Frantsuzova E."/>
            <person name="Bogun A."/>
            <person name="Delegan Y."/>
        </authorList>
    </citation>
    <scope>NUCLEOTIDE SEQUENCE</scope>
    <source>
        <strain evidence="7">112</strain>
    </source>
</reference>
<proteinExistence type="inferred from homology"/>
<dbReference type="InterPro" id="IPR036388">
    <property type="entry name" value="WH-like_DNA-bd_sf"/>
</dbReference>
<comment type="similarity">
    <text evidence="1">Belongs to the LysR transcriptional regulatory family.</text>
</comment>
<dbReference type="EMBL" id="JAFFGU010000003">
    <property type="protein sequence ID" value="MBM7277927.1"/>
    <property type="molecule type" value="Genomic_DNA"/>
</dbReference>
<evidence type="ECO:0000313" key="6">
    <source>
        <dbReference type="EMBL" id="MBM7277927.1"/>
    </source>
</evidence>
<evidence type="ECO:0000256" key="4">
    <source>
        <dbReference type="ARBA" id="ARBA00023163"/>
    </source>
</evidence>